<dbReference type="EMBL" id="VIEB01008383">
    <property type="protein sequence ID" value="TQD68825.1"/>
    <property type="molecule type" value="Genomic_DNA"/>
</dbReference>
<dbReference type="Proteomes" id="UP000315295">
    <property type="component" value="Unassembled WGS sequence"/>
</dbReference>
<organism evidence="1 2">
    <name type="scientific">Malus baccata</name>
    <name type="common">Siberian crab apple</name>
    <name type="synonym">Pyrus baccata</name>
    <dbReference type="NCBI Taxonomy" id="106549"/>
    <lineage>
        <taxon>Eukaryota</taxon>
        <taxon>Viridiplantae</taxon>
        <taxon>Streptophyta</taxon>
        <taxon>Embryophyta</taxon>
        <taxon>Tracheophyta</taxon>
        <taxon>Spermatophyta</taxon>
        <taxon>Magnoliopsida</taxon>
        <taxon>eudicotyledons</taxon>
        <taxon>Gunneridae</taxon>
        <taxon>Pentapetalae</taxon>
        <taxon>rosids</taxon>
        <taxon>fabids</taxon>
        <taxon>Rosales</taxon>
        <taxon>Rosaceae</taxon>
        <taxon>Amygdaloideae</taxon>
        <taxon>Maleae</taxon>
        <taxon>Malus</taxon>
    </lineage>
</organism>
<name>A0A540K3M6_MALBA</name>
<keyword evidence="2" id="KW-1185">Reference proteome</keyword>
<accession>A0A540K3M6</accession>
<sequence>MECILAPIDQENGTIAPIDQENGTMCCNTSTLLKDIKREAWPFGVALENVKKKMRHYTNRPVMFNQFCRIFGMIAPPWTQVKRLGEIEHTTMPLTTRGAAAPN</sequence>
<protein>
    <submittedName>
        <fullName evidence="1">Uncharacterized protein</fullName>
    </submittedName>
</protein>
<evidence type="ECO:0000313" key="2">
    <source>
        <dbReference type="Proteomes" id="UP000315295"/>
    </source>
</evidence>
<proteinExistence type="predicted"/>
<evidence type="ECO:0000313" key="1">
    <source>
        <dbReference type="EMBL" id="TQD68825.1"/>
    </source>
</evidence>
<comment type="caution">
    <text evidence="1">The sequence shown here is derived from an EMBL/GenBank/DDBJ whole genome shotgun (WGS) entry which is preliminary data.</text>
</comment>
<gene>
    <name evidence="1" type="ORF">C1H46_045642</name>
</gene>
<reference evidence="1 2" key="1">
    <citation type="journal article" date="2019" name="G3 (Bethesda)">
        <title>Sequencing of a Wild Apple (Malus baccata) Genome Unravels the Differences Between Cultivated and Wild Apple Species Regarding Disease Resistance and Cold Tolerance.</title>
        <authorList>
            <person name="Chen X."/>
        </authorList>
    </citation>
    <scope>NUCLEOTIDE SEQUENCE [LARGE SCALE GENOMIC DNA]</scope>
    <source>
        <strain evidence="2">cv. Shandingzi</strain>
        <tissue evidence="1">Leaves</tissue>
    </source>
</reference>
<dbReference type="AlphaFoldDB" id="A0A540K3M6"/>